<evidence type="ECO:0000256" key="2">
    <source>
        <dbReference type="ARBA" id="ARBA00022741"/>
    </source>
</evidence>
<feature type="compositionally biased region" description="Low complexity" evidence="6">
    <location>
        <begin position="357"/>
        <end position="381"/>
    </location>
</feature>
<accession>A0ABZ2K2X2</accession>
<evidence type="ECO:0000256" key="6">
    <source>
        <dbReference type="SAM" id="MobiDB-lite"/>
    </source>
</evidence>
<dbReference type="PROSITE" id="PS00108">
    <property type="entry name" value="PROTEIN_KINASE_ST"/>
    <property type="match status" value="1"/>
</dbReference>
<dbReference type="SUPFAM" id="SSF56112">
    <property type="entry name" value="Protein kinase-like (PK-like)"/>
    <property type="match status" value="1"/>
</dbReference>
<reference evidence="8 9" key="1">
    <citation type="submission" date="2021-12" db="EMBL/GenBank/DDBJ databases">
        <title>Discovery of the Pendulisporaceae a myxobacterial family with distinct sporulation behavior and unique specialized metabolism.</title>
        <authorList>
            <person name="Garcia R."/>
            <person name="Popoff A."/>
            <person name="Bader C.D."/>
            <person name="Loehr J."/>
            <person name="Walesch S."/>
            <person name="Walt C."/>
            <person name="Boldt J."/>
            <person name="Bunk B."/>
            <person name="Haeckl F.J.F.P.J."/>
            <person name="Gunesch A.P."/>
            <person name="Birkelbach J."/>
            <person name="Nuebel U."/>
            <person name="Pietschmann T."/>
            <person name="Bach T."/>
            <person name="Mueller R."/>
        </authorList>
    </citation>
    <scope>NUCLEOTIDE SEQUENCE [LARGE SCALE GENOMIC DNA]</scope>
    <source>
        <strain evidence="8 9">MSr12523</strain>
    </source>
</reference>
<evidence type="ECO:0000256" key="1">
    <source>
        <dbReference type="ARBA" id="ARBA00022679"/>
    </source>
</evidence>
<feature type="binding site" evidence="5">
    <location>
        <position position="46"/>
    </location>
    <ligand>
        <name>ATP</name>
        <dbReference type="ChEBI" id="CHEBI:30616"/>
    </ligand>
</feature>
<dbReference type="PANTHER" id="PTHR43289">
    <property type="entry name" value="MITOGEN-ACTIVATED PROTEIN KINASE KINASE KINASE 20-RELATED"/>
    <property type="match status" value="1"/>
</dbReference>
<keyword evidence="3 8" id="KW-0418">Kinase</keyword>
<dbReference type="Gene3D" id="1.10.510.10">
    <property type="entry name" value="Transferase(Phosphotransferase) domain 1"/>
    <property type="match status" value="1"/>
</dbReference>
<dbReference type="Gene3D" id="3.30.200.20">
    <property type="entry name" value="Phosphorylase Kinase, domain 1"/>
    <property type="match status" value="1"/>
</dbReference>
<dbReference type="EMBL" id="CP089982">
    <property type="protein sequence ID" value="WXA91537.1"/>
    <property type="molecule type" value="Genomic_DNA"/>
</dbReference>
<feature type="domain" description="Protein kinase" evidence="7">
    <location>
        <begin position="15"/>
        <end position="272"/>
    </location>
</feature>
<dbReference type="GO" id="GO:0016301">
    <property type="term" value="F:kinase activity"/>
    <property type="evidence" value="ECO:0007669"/>
    <property type="project" value="UniProtKB-KW"/>
</dbReference>
<evidence type="ECO:0000256" key="5">
    <source>
        <dbReference type="PROSITE-ProRule" id="PRU10141"/>
    </source>
</evidence>
<evidence type="ECO:0000259" key="7">
    <source>
        <dbReference type="PROSITE" id="PS50011"/>
    </source>
</evidence>
<dbReference type="InterPro" id="IPR000719">
    <property type="entry name" value="Prot_kinase_dom"/>
</dbReference>
<evidence type="ECO:0000256" key="4">
    <source>
        <dbReference type="ARBA" id="ARBA00022840"/>
    </source>
</evidence>
<organism evidence="8 9">
    <name type="scientific">Pendulispora brunnea</name>
    <dbReference type="NCBI Taxonomy" id="2905690"/>
    <lineage>
        <taxon>Bacteria</taxon>
        <taxon>Pseudomonadati</taxon>
        <taxon>Myxococcota</taxon>
        <taxon>Myxococcia</taxon>
        <taxon>Myxococcales</taxon>
        <taxon>Sorangiineae</taxon>
        <taxon>Pendulisporaceae</taxon>
        <taxon>Pendulispora</taxon>
    </lineage>
</organism>
<dbReference type="PROSITE" id="PS50011">
    <property type="entry name" value="PROTEIN_KINASE_DOM"/>
    <property type="match status" value="1"/>
</dbReference>
<dbReference type="Proteomes" id="UP001379533">
    <property type="component" value="Chromosome"/>
</dbReference>
<keyword evidence="1" id="KW-0808">Transferase</keyword>
<dbReference type="RefSeq" id="WP_394842157.1">
    <property type="nucleotide sequence ID" value="NZ_CP089982.1"/>
</dbReference>
<dbReference type="CDD" id="cd14014">
    <property type="entry name" value="STKc_PknB_like"/>
    <property type="match status" value="1"/>
</dbReference>
<evidence type="ECO:0000313" key="8">
    <source>
        <dbReference type="EMBL" id="WXA91537.1"/>
    </source>
</evidence>
<dbReference type="SMART" id="SM00220">
    <property type="entry name" value="S_TKc"/>
    <property type="match status" value="1"/>
</dbReference>
<protein>
    <submittedName>
        <fullName evidence="8">Protein kinase</fullName>
    </submittedName>
</protein>
<keyword evidence="2 5" id="KW-0547">Nucleotide-binding</keyword>
<dbReference type="InterPro" id="IPR008271">
    <property type="entry name" value="Ser/Thr_kinase_AS"/>
</dbReference>
<dbReference type="PROSITE" id="PS00107">
    <property type="entry name" value="PROTEIN_KINASE_ATP"/>
    <property type="match status" value="1"/>
</dbReference>
<feature type="region of interest" description="Disordered" evidence="6">
    <location>
        <begin position="345"/>
        <end position="410"/>
    </location>
</feature>
<proteinExistence type="predicted"/>
<gene>
    <name evidence="8" type="ORF">LZC95_34400</name>
</gene>
<dbReference type="InterPro" id="IPR017441">
    <property type="entry name" value="Protein_kinase_ATP_BS"/>
</dbReference>
<evidence type="ECO:0000256" key="3">
    <source>
        <dbReference type="ARBA" id="ARBA00022777"/>
    </source>
</evidence>
<dbReference type="PANTHER" id="PTHR43289:SF6">
    <property type="entry name" value="SERINE_THREONINE-PROTEIN KINASE NEKL-3"/>
    <property type="match status" value="1"/>
</dbReference>
<keyword evidence="4 5" id="KW-0067">ATP-binding</keyword>
<name>A0ABZ2K2X2_9BACT</name>
<keyword evidence="9" id="KW-1185">Reference proteome</keyword>
<dbReference type="InterPro" id="IPR011009">
    <property type="entry name" value="Kinase-like_dom_sf"/>
</dbReference>
<feature type="compositionally biased region" description="Basic and acidic residues" evidence="6">
    <location>
        <begin position="397"/>
        <end position="410"/>
    </location>
</feature>
<dbReference type="Pfam" id="PF00069">
    <property type="entry name" value="Pkinase"/>
    <property type="match status" value="1"/>
</dbReference>
<evidence type="ECO:0000313" key="9">
    <source>
        <dbReference type="Proteomes" id="UP001379533"/>
    </source>
</evidence>
<sequence>MITAGDVLELESVQYRVTKELGRGGTGVVHEIRRVDDDLAEPLAIKVLHPDIDITERERERFLGEAERMRRVAHAGLVSVLGAGALANGCPYLLMPRLRGESLAARLERGRMPPDEGVRVFTKLAGAVHAVHMAGMIHRDIKPENVFLVDGNPVLLDFGIARDMHSERSTTTEEGRIRGTPAYMAPERFFGEPASVASDVYELGVLLYIVLVGRLPWSSGSDVRQRLNPANPSLSGVSPGLTAAMLEALSTRPEARFADAATFAEHVEAAWFNVDESDASSRVTADMRLSLAMQPTVAVMTHAEPARRGKPWMALAAVVIAAPALAAMTLKREDAGAPVVTPAEAATPDAGVARSEPGVASGQAGSAAPSPPRKSSAPARSTVRPPQVSARPPQASERPRGDETYFEDRR</sequence>